<protein>
    <submittedName>
        <fullName evidence="1">Uncharacterized protein</fullName>
    </submittedName>
</protein>
<dbReference type="AlphaFoldDB" id="A0A0F9HA02"/>
<reference evidence="1" key="1">
    <citation type="journal article" date="2015" name="Nature">
        <title>Complex archaea that bridge the gap between prokaryotes and eukaryotes.</title>
        <authorList>
            <person name="Spang A."/>
            <person name="Saw J.H."/>
            <person name="Jorgensen S.L."/>
            <person name="Zaremba-Niedzwiedzka K."/>
            <person name="Martijn J."/>
            <person name="Lind A.E."/>
            <person name="van Eijk R."/>
            <person name="Schleper C."/>
            <person name="Guy L."/>
            <person name="Ettema T.J."/>
        </authorList>
    </citation>
    <scope>NUCLEOTIDE SEQUENCE</scope>
</reference>
<dbReference type="EMBL" id="LAZR01015681">
    <property type="protein sequence ID" value="KKM07860.1"/>
    <property type="molecule type" value="Genomic_DNA"/>
</dbReference>
<sequence length="124" mass="14170">MEKECTKCGEVKALDNFGFHKDCKDNLKSTCRQCNREVAREHKLKYPNRFLLTKAKGRAKKFGIPFDLTKEDIIVPDICPVFNKPLVFGYGNGRNPMSPSLDRIDNTKGYVKGNVIVVSWRANF</sequence>
<comment type="caution">
    <text evidence="1">The sequence shown here is derived from an EMBL/GenBank/DDBJ whole genome shotgun (WGS) entry which is preliminary data.</text>
</comment>
<feature type="non-terminal residue" evidence="1">
    <location>
        <position position="124"/>
    </location>
</feature>
<accession>A0A0F9HA02</accession>
<proteinExistence type="predicted"/>
<organism evidence="1">
    <name type="scientific">marine sediment metagenome</name>
    <dbReference type="NCBI Taxonomy" id="412755"/>
    <lineage>
        <taxon>unclassified sequences</taxon>
        <taxon>metagenomes</taxon>
        <taxon>ecological metagenomes</taxon>
    </lineage>
</organism>
<name>A0A0F9HA02_9ZZZZ</name>
<gene>
    <name evidence="1" type="ORF">LCGC14_1729650</name>
</gene>
<evidence type="ECO:0000313" key="1">
    <source>
        <dbReference type="EMBL" id="KKM07860.1"/>
    </source>
</evidence>